<reference evidence="1 2" key="1">
    <citation type="submission" date="2017-10" db="EMBL/GenBank/DDBJ databases">
        <title>Genome sequence of Caulobacter mirabilis FWC38.</title>
        <authorList>
            <person name="Fiebig A."/>
            <person name="Crosson S."/>
        </authorList>
    </citation>
    <scope>NUCLEOTIDE SEQUENCE [LARGE SCALE GENOMIC DNA]</scope>
    <source>
        <strain evidence="1 2">FWC 38</strain>
    </source>
</reference>
<accession>A0A2D2ASX4</accession>
<protein>
    <submittedName>
        <fullName evidence="1">Uncharacterized protein</fullName>
    </submittedName>
</protein>
<dbReference type="AlphaFoldDB" id="A0A2D2ASX4"/>
<evidence type="ECO:0000313" key="1">
    <source>
        <dbReference type="EMBL" id="ATQ41110.1"/>
    </source>
</evidence>
<proteinExistence type="predicted"/>
<dbReference type="RefSeq" id="WP_099620367.1">
    <property type="nucleotide sequence ID" value="NZ_CP024201.1"/>
</dbReference>
<organism evidence="1 2">
    <name type="scientific">Caulobacter mirabilis</name>
    <dbReference type="NCBI Taxonomy" id="69666"/>
    <lineage>
        <taxon>Bacteria</taxon>
        <taxon>Pseudomonadati</taxon>
        <taxon>Pseudomonadota</taxon>
        <taxon>Alphaproteobacteria</taxon>
        <taxon>Caulobacterales</taxon>
        <taxon>Caulobacteraceae</taxon>
        <taxon>Caulobacter</taxon>
    </lineage>
</organism>
<dbReference type="OrthoDB" id="3186544at2"/>
<dbReference type="InterPro" id="IPR036390">
    <property type="entry name" value="WH_DNA-bd_sf"/>
</dbReference>
<dbReference type="KEGG" id="cmb:CSW64_01150"/>
<keyword evidence="2" id="KW-1185">Reference proteome</keyword>
<evidence type="ECO:0000313" key="2">
    <source>
        <dbReference type="Proteomes" id="UP000228945"/>
    </source>
</evidence>
<dbReference type="Gene3D" id="1.10.10.10">
    <property type="entry name" value="Winged helix-like DNA-binding domain superfamily/Winged helix DNA-binding domain"/>
    <property type="match status" value="1"/>
</dbReference>
<name>A0A2D2ASX4_9CAUL</name>
<dbReference type="EMBL" id="CP024201">
    <property type="protein sequence ID" value="ATQ41110.1"/>
    <property type="molecule type" value="Genomic_DNA"/>
</dbReference>
<dbReference type="SUPFAM" id="SSF46785">
    <property type="entry name" value="Winged helix' DNA-binding domain"/>
    <property type="match status" value="1"/>
</dbReference>
<sequence length="172" mass="19029">MKSPGGELTELEGAVLSEIHHRNATTAFKVRRAFQVSPSLEWSGSAGAVYPAIRRLTAAGLIEARPTTSGRKTSLLALTAEGVARLADWICDARRAISVGLDPFRLRSGMWDFLDADRRQAALTEALAALNQELAFLADYLSRLDKVERRRVELSIVLQKARIAWIEEELAR</sequence>
<dbReference type="Proteomes" id="UP000228945">
    <property type="component" value="Chromosome"/>
</dbReference>
<gene>
    <name evidence="1" type="ORF">CSW64_01150</name>
</gene>
<dbReference type="InterPro" id="IPR036388">
    <property type="entry name" value="WH-like_DNA-bd_sf"/>
</dbReference>